<evidence type="ECO:0000313" key="4">
    <source>
        <dbReference type="Proteomes" id="UP001254848"/>
    </source>
</evidence>
<dbReference type="CDD" id="cd03416">
    <property type="entry name" value="CbiX_SirB_N"/>
    <property type="match status" value="1"/>
</dbReference>
<gene>
    <name evidence="3" type="ORF">Q4T40_10850</name>
</gene>
<sequence>MKQGIVVLGHGSRASVGEANQVVFQISDIIKERLGSDLVETAIMNRKSGLATIEDAVAGLVARGAASIVIVPMFFANGMHIQHDIPEEIADLKNRFPGVSVTMAAHIGPDPRIADILLDRIREAE</sequence>
<dbReference type="InterPro" id="IPR050963">
    <property type="entry name" value="Sirohydro_Cobaltochel/CbiX"/>
</dbReference>
<dbReference type="EMBL" id="JAUOZS010000001">
    <property type="protein sequence ID" value="MDT8901743.1"/>
    <property type="molecule type" value="Genomic_DNA"/>
</dbReference>
<evidence type="ECO:0000256" key="2">
    <source>
        <dbReference type="ARBA" id="ARBA00023239"/>
    </source>
</evidence>
<dbReference type="Pfam" id="PF01903">
    <property type="entry name" value="CbiX"/>
    <property type="match status" value="1"/>
</dbReference>
<organism evidence="3 4">
    <name type="scientific">Anaeroselena agilis</name>
    <dbReference type="NCBI Taxonomy" id="3063788"/>
    <lineage>
        <taxon>Bacteria</taxon>
        <taxon>Bacillati</taxon>
        <taxon>Bacillota</taxon>
        <taxon>Negativicutes</taxon>
        <taxon>Acetonemataceae</taxon>
        <taxon>Anaeroselena</taxon>
    </lineage>
</organism>
<keyword evidence="2" id="KW-0456">Lyase</keyword>
<keyword evidence="4" id="KW-1185">Reference proteome</keyword>
<dbReference type="PANTHER" id="PTHR33542:SF3">
    <property type="entry name" value="SIROHYDROCHLORIN FERROCHELATASE, CHLOROPLASTIC"/>
    <property type="match status" value="1"/>
</dbReference>
<evidence type="ECO:0000256" key="1">
    <source>
        <dbReference type="ARBA" id="ARBA00022723"/>
    </source>
</evidence>
<accession>A0ABU3NZN2</accession>
<dbReference type="RefSeq" id="WP_413780247.1">
    <property type="nucleotide sequence ID" value="NZ_JAUOZS010000001.1"/>
</dbReference>
<dbReference type="Proteomes" id="UP001254848">
    <property type="component" value="Unassembled WGS sequence"/>
</dbReference>
<dbReference type="PANTHER" id="PTHR33542">
    <property type="entry name" value="SIROHYDROCHLORIN FERROCHELATASE, CHLOROPLASTIC"/>
    <property type="match status" value="1"/>
</dbReference>
<protein>
    <submittedName>
        <fullName evidence="3">CbiX/SirB N-terminal domain-containing protein</fullName>
    </submittedName>
</protein>
<evidence type="ECO:0000313" key="3">
    <source>
        <dbReference type="EMBL" id="MDT8901743.1"/>
    </source>
</evidence>
<dbReference type="Gene3D" id="3.40.50.1400">
    <property type="match status" value="1"/>
</dbReference>
<keyword evidence="1" id="KW-0479">Metal-binding</keyword>
<dbReference type="InterPro" id="IPR002762">
    <property type="entry name" value="CbiX-like"/>
</dbReference>
<reference evidence="3 4" key="1">
    <citation type="submission" date="2023-07" db="EMBL/GenBank/DDBJ databases">
        <title>The novel representative of Negativicutes class, Anaeroselena agilis gen. nov. sp. nov.</title>
        <authorList>
            <person name="Prokofeva M.I."/>
            <person name="Elcheninov A.G."/>
            <person name="Klyukina A."/>
            <person name="Kublanov I.V."/>
            <person name="Frolov E.N."/>
            <person name="Podosokorskaya O.A."/>
        </authorList>
    </citation>
    <scope>NUCLEOTIDE SEQUENCE [LARGE SCALE GENOMIC DNA]</scope>
    <source>
        <strain evidence="3 4">4137-cl</strain>
    </source>
</reference>
<comment type="caution">
    <text evidence="3">The sequence shown here is derived from an EMBL/GenBank/DDBJ whole genome shotgun (WGS) entry which is preliminary data.</text>
</comment>
<name>A0ABU3NZN2_9FIRM</name>
<dbReference type="SUPFAM" id="SSF53800">
    <property type="entry name" value="Chelatase"/>
    <property type="match status" value="1"/>
</dbReference>
<proteinExistence type="predicted"/>